<dbReference type="FunFam" id="3.30.428.10:FF:000005">
    <property type="entry name" value="Histidine triad nucleotide-binding protein 1"/>
    <property type="match status" value="1"/>
</dbReference>
<dbReference type="GO" id="GO:0016787">
    <property type="term" value="F:hydrolase activity"/>
    <property type="evidence" value="ECO:0007669"/>
    <property type="project" value="UniProtKB-KW"/>
</dbReference>
<dbReference type="InterPro" id="IPR019808">
    <property type="entry name" value="Histidine_triad_CS"/>
</dbReference>
<dbReference type="EC" id="3.-.-.-" evidence="5"/>
<gene>
    <name evidence="5" type="ORF">Pla110_03730</name>
</gene>
<dbReference type="EMBL" id="CP036281">
    <property type="protein sequence ID" value="QDU78669.1"/>
    <property type="molecule type" value="Genomic_DNA"/>
</dbReference>
<feature type="active site" description="Tele-AMP-histidine intermediate" evidence="1">
    <location>
        <position position="100"/>
    </location>
</feature>
<protein>
    <submittedName>
        <fullName evidence="5">HIT-like protein</fullName>
        <ecNumber evidence="5">3.-.-.-</ecNumber>
    </submittedName>
</protein>
<dbReference type="CDD" id="cd01276">
    <property type="entry name" value="PKCI_related"/>
    <property type="match status" value="1"/>
</dbReference>
<sequence length="114" mass="12700">MAEKTIFKKIIDGEIPADIVYEDDQSLAFRDVNPQAPTHILIIPRKEIASIDHLSAEDEQVMGHLFLVAQKIAKQENLTDGYRTIINCGEGAGQTVFHLHVHLMGGRNLTWPPG</sequence>
<dbReference type="PROSITE" id="PS51084">
    <property type="entry name" value="HIT_2"/>
    <property type="match status" value="1"/>
</dbReference>
<dbReference type="PRINTS" id="PR00332">
    <property type="entry name" value="HISTRIAD"/>
</dbReference>
<keyword evidence="5" id="KW-0378">Hydrolase</keyword>
<feature type="short sequence motif" description="Histidine triad motif" evidence="2 3">
    <location>
        <begin position="98"/>
        <end position="102"/>
    </location>
</feature>
<name>A0A518CHG4_9PLAN</name>
<dbReference type="Pfam" id="PF01230">
    <property type="entry name" value="HIT"/>
    <property type="match status" value="1"/>
</dbReference>
<dbReference type="InterPro" id="IPR011146">
    <property type="entry name" value="HIT-like"/>
</dbReference>
<dbReference type="InterPro" id="IPR001310">
    <property type="entry name" value="Histidine_triad_HIT"/>
</dbReference>
<keyword evidence="6" id="KW-1185">Reference proteome</keyword>
<dbReference type="KEGG" id="plon:Pla110_03730"/>
<evidence type="ECO:0000256" key="1">
    <source>
        <dbReference type="PIRSR" id="PIRSR601310-1"/>
    </source>
</evidence>
<dbReference type="InterPro" id="IPR036265">
    <property type="entry name" value="HIT-like_sf"/>
</dbReference>
<reference evidence="5 6" key="1">
    <citation type="submission" date="2019-02" db="EMBL/GenBank/DDBJ databases">
        <title>Deep-cultivation of Planctomycetes and their phenomic and genomic characterization uncovers novel biology.</title>
        <authorList>
            <person name="Wiegand S."/>
            <person name="Jogler M."/>
            <person name="Boedeker C."/>
            <person name="Pinto D."/>
            <person name="Vollmers J."/>
            <person name="Rivas-Marin E."/>
            <person name="Kohn T."/>
            <person name="Peeters S.H."/>
            <person name="Heuer A."/>
            <person name="Rast P."/>
            <person name="Oberbeckmann S."/>
            <person name="Bunk B."/>
            <person name="Jeske O."/>
            <person name="Meyerdierks A."/>
            <person name="Storesund J.E."/>
            <person name="Kallscheuer N."/>
            <person name="Luecker S."/>
            <person name="Lage O.M."/>
            <person name="Pohl T."/>
            <person name="Merkel B.J."/>
            <person name="Hornburger P."/>
            <person name="Mueller R.-W."/>
            <person name="Bruemmer F."/>
            <person name="Labrenz M."/>
            <person name="Spormann A.M."/>
            <person name="Op den Camp H."/>
            <person name="Overmann J."/>
            <person name="Amann R."/>
            <person name="Jetten M.S.M."/>
            <person name="Mascher T."/>
            <person name="Medema M.H."/>
            <person name="Devos D.P."/>
            <person name="Kaster A.-K."/>
            <person name="Ovreas L."/>
            <person name="Rohde M."/>
            <person name="Galperin M.Y."/>
            <person name="Jogler C."/>
        </authorList>
    </citation>
    <scope>NUCLEOTIDE SEQUENCE [LARGE SCALE GENOMIC DNA]</scope>
    <source>
        <strain evidence="5 6">Pla110</strain>
    </source>
</reference>
<evidence type="ECO:0000256" key="2">
    <source>
        <dbReference type="PIRSR" id="PIRSR601310-3"/>
    </source>
</evidence>
<dbReference type="PANTHER" id="PTHR23089">
    <property type="entry name" value="HISTIDINE TRIAD HIT PROTEIN"/>
    <property type="match status" value="1"/>
</dbReference>
<dbReference type="OrthoDB" id="9784774at2"/>
<dbReference type="Proteomes" id="UP000317178">
    <property type="component" value="Chromosome"/>
</dbReference>
<accession>A0A518CHG4</accession>
<dbReference type="RefSeq" id="WP_144992613.1">
    <property type="nucleotide sequence ID" value="NZ_CP036281.1"/>
</dbReference>
<evidence type="ECO:0000313" key="6">
    <source>
        <dbReference type="Proteomes" id="UP000317178"/>
    </source>
</evidence>
<evidence type="ECO:0000259" key="4">
    <source>
        <dbReference type="PROSITE" id="PS51084"/>
    </source>
</evidence>
<proteinExistence type="predicted"/>
<dbReference type="PROSITE" id="PS00892">
    <property type="entry name" value="HIT_1"/>
    <property type="match status" value="1"/>
</dbReference>
<evidence type="ECO:0000256" key="3">
    <source>
        <dbReference type="PROSITE-ProRule" id="PRU00464"/>
    </source>
</evidence>
<dbReference type="SUPFAM" id="SSF54197">
    <property type="entry name" value="HIT-like"/>
    <property type="match status" value="1"/>
</dbReference>
<organism evidence="5 6">
    <name type="scientific">Polystyrenella longa</name>
    <dbReference type="NCBI Taxonomy" id="2528007"/>
    <lineage>
        <taxon>Bacteria</taxon>
        <taxon>Pseudomonadati</taxon>
        <taxon>Planctomycetota</taxon>
        <taxon>Planctomycetia</taxon>
        <taxon>Planctomycetales</taxon>
        <taxon>Planctomycetaceae</taxon>
        <taxon>Polystyrenella</taxon>
    </lineage>
</organism>
<dbReference type="Gene3D" id="3.30.428.10">
    <property type="entry name" value="HIT-like"/>
    <property type="match status" value="1"/>
</dbReference>
<feature type="domain" description="HIT" evidence="4">
    <location>
        <begin position="6"/>
        <end position="114"/>
    </location>
</feature>
<dbReference type="AlphaFoldDB" id="A0A518CHG4"/>
<evidence type="ECO:0000313" key="5">
    <source>
        <dbReference type="EMBL" id="QDU78669.1"/>
    </source>
</evidence>